<dbReference type="AlphaFoldDB" id="A0A9D9DNK9"/>
<name>A0A9D9DNK9_9BACT</name>
<protein>
    <submittedName>
        <fullName evidence="1">Uncharacterized protein</fullName>
    </submittedName>
</protein>
<evidence type="ECO:0000313" key="2">
    <source>
        <dbReference type="Proteomes" id="UP000823632"/>
    </source>
</evidence>
<proteinExistence type="predicted"/>
<evidence type="ECO:0000313" key="1">
    <source>
        <dbReference type="EMBL" id="MBO8430788.1"/>
    </source>
</evidence>
<comment type="caution">
    <text evidence="1">The sequence shown here is derived from an EMBL/GenBank/DDBJ whole genome shotgun (WGS) entry which is preliminary data.</text>
</comment>
<reference evidence="1" key="1">
    <citation type="submission" date="2020-10" db="EMBL/GenBank/DDBJ databases">
        <authorList>
            <person name="Gilroy R."/>
        </authorList>
    </citation>
    <scope>NUCLEOTIDE SEQUENCE</scope>
    <source>
        <strain evidence="1">10192</strain>
    </source>
</reference>
<dbReference type="EMBL" id="JADIND010000112">
    <property type="protein sequence ID" value="MBO8430788.1"/>
    <property type="molecule type" value="Genomic_DNA"/>
</dbReference>
<gene>
    <name evidence="1" type="ORF">IAC76_05315</name>
</gene>
<accession>A0A9D9DNK9</accession>
<dbReference type="Proteomes" id="UP000823632">
    <property type="component" value="Unassembled WGS sequence"/>
</dbReference>
<sequence>MKKVLLFIILGTLFIIGTKAIADEQQEAVKFFKQYVNAANNYSDEVARMYSPDAKIIRQVVKPDGELVDVETDADTYISQMKLSRKGAKLKNYKNNYSDITALKVDNGYKITALRQPSGENYKLKTYMIVQKQPSGKWLIVEEMMQTKVQTFLKYAKN</sequence>
<organism evidence="1 2">
    <name type="scientific">Candidatus Scatousia excrementipullorum</name>
    <dbReference type="NCBI Taxonomy" id="2840936"/>
    <lineage>
        <taxon>Bacteria</taxon>
        <taxon>Candidatus Scatousia</taxon>
    </lineage>
</organism>
<reference evidence="1" key="2">
    <citation type="journal article" date="2021" name="PeerJ">
        <title>Extensive microbial diversity within the chicken gut microbiome revealed by metagenomics and culture.</title>
        <authorList>
            <person name="Gilroy R."/>
            <person name="Ravi A."/>
            <person name="Getino M."/>
            <person name="Pursley I."/>
            <person name="Horton D.L."/>
            <person name="Alikhan N.F."/>
            <person name="Baker D."/>
            <person name="Gharbi K."/>
            <person name="Hall N."/>
            <person name="Watson M."/>
            <person name="Adriaenssens E.M."/>
            <person name="Foster-Nyarko E."/>
            <person name="Jarju S."/>
            <person name="Secka A."/>
            <person name="Antonio M."/>
            <person name="Oren A."/>
            <person name="Chaudhuri R.R."/>
            <person name="La Ragione R."/>
            <person name="Hildebrand F."/>
            <person name="Pallen M.J."/>
        </authorList>
    </citation>
    <scope>NUCLEOTIDE SEQUENCE</scope>
    <source>
        <strain evidence="1">10192</strain>
    </source>
</reference>